<protein>
    <recommendedName>
        <fullName evidence="3">60S ribosomal protein L34</fullName>
    </recommendedName>
</protein>
<proteinExistence type="predicted"/>
<sequence length="145" mass="17081">MIPRTRFNVPTKINDKVYSFHRHKESMQQGTILYRCLGPRKQTGKYTSIPVKNNIFQVTLVPWNTTVCPSNDMKIKPNEWLTRAVRGCGRTRRRKNLPKKTPLGHGAFNPESVVRTYEERNSYKSLARAVMRRRGKHFLEQRRPK</sequence>
<gene>
    <name evidence="1" type="primary">Necator_chrI.g998</name>
    <name evidence="1" type="ORF">RB195_004874</name>
</gene>
<comment type="caution">
    <text evidence="1">The sequence shown here is derived from an EMBL/GenBank/DDBJ whole genome shotgun (WGS) entry which is preliminary data.</text>
</comment>
<evidence type="ECO:0000313" key="1">
    <source>
        <dbReference type="EMBL" id="KAK6726827.1"/>
    </source>
</evidence>
<evidence type="ECO:0008006" key="3">
    <source>
        <dbReference type="Google" id="ProtNLM"/>
    </source>
</evidence>
<accession>A0ABR1BK30</accession>
<name>A0ABR1BK30_NECAM</name>
<dbReference type="EMBL" id="JAVFWL010000001">
    <property type="protein sequence ID" value="KAK6726827.1"/>
    <property type="molecule type" value="Genomic_DNA"/>
</dbReference>
<evidence type="ECO:0000313" key="2">
    <source>
        <dbReference type="Proteomes" id="UP001303046"/>
    </source>
</evidence>
<keyword evidence="2" id="KW-1185">Reference proteome</keyword>
<reference evidence="1 2" key="1">
    <citation type="submission" date="2023-08" db="EMBL/GenBank/DDBJ databases">
        <title>A Necator americanus chromosomal reference genome.</title>
        <authorList>
            <person name="Ilik V."/>
            <person name="Petrzelkova K.J."/>
            <person name="Pardy F."/>
            <person name="Fuh T."/>
            <person name="Niatou-Singa F.S."/>
            <person name="Gouil Q."/>
            <person name="Baker L."/>
            <person name="Ritchie M.E."/>
            <person name="Jex A.R."/>
            <person name="Gazzola D."/>
            <person name="Li H."/>
            <person name="Toshio Fujiwara R."/>
            <person name="Zhan B."/>
            <person name="Aroian R.V."/>
            <person name="Pafco B."/>
            <person name="Schwarz E.M."/>
        </authorList>
    </citation>
    <scope>NUCLEOTIDE SEQUENCE [LARGE SCALE GENOMIC DNA]</scope>
    <source>
        <strain evidence="1 2">Aroian</strain>
        <tissue evidence="1">Whole animal</tissue>
    </source>
</reference>
<organism evidence="1 2">
    <name type="scientific">Necator americanus</name>
    <name type="common">Human hookworm</name>
    <dbReference type="NCBI Taxonomy" id="51031"/>
    <lineage>
        <taxon>Eukaryota</taxon>
        <taxon>Metazoa</taxon>
        <taxon>Ecdysozoa</taxon>
        <taxon>Nematoda</taxon>
        <taxon>Chromadorea</taxon>
        <taxon>Rhabditida</taxon>
        <taxon>Rhabditina</taxon>
        <taxon>Rhabditomorpha</taxon>
        <taxon>Strongyloidea</taxon>
        <taxon>Ancylostomatidae</taxon>
        <taxon>Bunostominae</taxon>
        <taxon>Necator</taxon>
    </lineage>
</organism>
<dbReference type="Proteomes" id="UP001303046">
    <property type="component" value="Unassembled WGS sequence"/>
</dbReference>